<dbReference type="InterPro" id="IPR018392">
    <property type="entry name" value="LysM"/>
</dbReference>
<dbReference type="PANTHER" id="PTHR34997:SF2">
    <property type="entry name" value="LYSM DOMAIN-CONTAINING PROTEIN-RELATED"/>
    <property type="match status" value="1"/>
</dbReference>
<evidence type="ECO:0000313" key="8">
    <source>
        <dbReference type="EMBL" id="KAK4210757.1"/>
    </source>
</evidence>
<evidence type="ECO:0000256" key="4">
    <source>
        <dbReference type="ARBA" id="ARBA00044955"/>
    </source>
</evidence>
<keyword evidence="2 6" id="KW-0732">Signal</keyword>
<evidence type="ECO:0000259" key="7">
    <source>
        <dbReference type="PROSITE" id="PS51782"/>
    </source>
</evidence>
<dbReference type="GO" id="GO:0008061">
    <property type="term" value="F:chitin binding"/>
    <property type="evidence" value="ECO:0007669"/>
    <property type="project" value="UniProtKB-KW"/>
</dbReference>
<organism evidence="8 9">
    <name type="scientific">Rhypophila decipiens</name>
    <dbReference type="NCBI Taxonomy" id="261697"/>
    <lineage>
        <taxon>Eukaryota</taxon>
        <taxon>Fungi</taxon>
        <taxon>Dikarya</taxon>
        <taxon>Ascomycota</taxon>
        <taxon>Pezizomycotina</taxon>
        <taxon>Sordariomycetes</taxon>
        <taxon>Sordariomycetidae</taxon>
        <taxon>Sordariales</taxon>
        <taxon>Naviculisporaceae</taxon>
        <taxon>Rhypophila</taxon>
    </lineage>
</organism>
<feature type="domain" description="LysM" evidence="7">
    <location>
        <begin position="516"/>
        <end position="566"/>
    </location>
</feature>
<gene>
    <name evidence="8" type="ORF">QBC37DRAFT_27676</name>
</gene>
<reference evidence="8" key="1">
    <citation type="journal article" date="2023" name="Mol. Phylogenet. Evol.">
        <title>Genome-scale phylogeny and comparative genomics of the fungal order Sordariales.</title>
        <authorList>
            <person name="Hensen N."/>
            <person name="Bonometti L."/>
            <person name="Westerberg I."/>
            <person name="Brannstrom I.O."/>
            <person name="Guillou S."/>
            <person name="Cros-Aarteil S."/>
            <person name="Calhoun S."/>
            <person name="Haridas S."/>
            <person name="Kuo A."/>
            <person name="Mondo S."/>
            <person name="Pangilinan J."/>
            <person name="Riley R."/>
            <person name="LaButti K."/>
            <person name="Andreopoulos B."/>
            <person name="Lipzen A."/>
            <person name="Chen C."/>
            <person name="Yan M."/>
            <person name="Daum C."/>
            <person name="Ng V."/>
            <person name="Clum A."/>
            <person name="Steindorff A."/>
            <person name="Ohm R.A."/>
            <person name="Martin F."/>
            <person name="Silar P."/>
            <person name="Natvig D.O."/>
            <person name="Lalanne C."/>
            <person name="Gautier V."/>
            <person name="Ament-Velasquez S.L."/>
            <person name="Kruys A."/>
            <person name="Hutchinson M.I."/>
            <person name="Powell A.J."/>
            <person name="Barry K."/>
            <person name="Miller A.N."/>
            <person name="Grigoriev I.V."/>
            <person name="Debuchy R."/>
            <person name="Gladieux P."/>
            <person name="Hiltunen Thoren M."/>
            <person name="Johannesson H."/>
        </authorList>
    </citation>
    <scope>NUCLEOTIDE SEQUENCE</scope>
    <source>
        <strain evidence="8">PSN293</strain>
    </source>
</reference>
<evidence type="ECO:0000256" key="6">
    <source>
        <dbReference type="SAM" id="SignalP"/>
    </source>
</evidence>
<keyword evidence="3" id="KW-0843">Virulence</keyword>
<dbReference type="InterPro" id="IPR052210">
    <property type="entry name" value="LysM1-like"/>
</dbReference>
<feature type="compositionally biased region" description="Low complexity" evidence="5">
    <location>
        <begin position="385"/>
        <end position="394"/>
    </location>
</feature>
<dbReference type="Gene3D" id="3.10.350.10">
    <property type="entry name" value="LysM domain"/>
    <property type="match status" value="4"/>
</dbReference>
<proteinExistence type="inferred from homology"/>
<comment type="caution">
    <text evidence="8">The sequence shown here is derived from an EMBL/GenBank/DDBJ whole genome shotgun (WGS) entry which is preliminary data.</text>
</comment>
<feature type="signal peptide" evidence="6">
    <location>
        <begin position="1"/>
        <end position="20"/>
    </location>
</feature>
<dbReference type="PANTHER" id="PTHR34997">
    <property type="entry name" value="AM15"/>
    <property type="match status" value="1"/>
</dbReference>
<dbReference type="InterPro" id="IPR036779">
    <property type="entry name" value="LysM_dom_sf"/>
</dbReference>
<reference evidence="8" key="2">
    <citation type="submission" date="2023-05" db="EMBL/GenBank/DDBJ databases">
        <authorList>
            <consortium name="Lawrence Berkeley National Laboratory"/>
            <person name="Steindorff A."/>
            <person name="Hensen N."/>
            <person name="Bonometti L."/>
            <person name="Westerberg I."/>
            <person name="Brannstrom I.O."/>
            <person name="Guillou S."/>
            <person name="Cros-Aarteil S."/>
            <person name="Calhoun S."/>
            <person name="Haridas S."/>
            <person name="Kuo A."/>
            <person name="Mondo S."/>
            <person name="Pangilinan J."/>
            <person name="Riley R."/>
            <person name="Labutti K."/>
            <person name="Andreopoulos B."/>
            <person name="Lipzen A."/>
            <person name="Chen C."/>
            <person name="Yanf M."/>
            <person name="Daum C."/>
            <person name="Ng V."/>
            <person name="Clum A."/>
            <person name="Ohm R."/>
            <person name="Martin F."/>
            <person name="Silar P."/>
            <person name="Natvig D."/>
            <person name="Lalanne C."/>
            <person name="Gautier V."/>
            <person name="Ament-Velasquez S.L."/>
            <person name="Kruys A."/>
            <person name="Hutchinson M.I."/>
            <person name="Powell A.J."/>
            <person name="Barry K."/>
            <person name="Miller A.N."/>
            <person name="Grigoriev I.V."/>
            <person name="Debuchy R."/>
            <person name="Gladieux P."/>
            <person name="Thoren M.H."/>
            <person name="Johannesson H."/>
        </authorList>
    </citation>
    <scope>NUCLEOTIDE SEQUENCE</scope>
    <source>
        <strain evidence="8">PSN293</strain>
    </source>
</reference>
<evidence type="ECO:0000256" key="2">
    <source>
        <dbReference type="ARBA" id="ARBA00022729"/>
    </source>
</evidence>
<evidence type="ECO:0000256" key="5">
    <source>
        <dbReference type="SAM" id="MobiDB-lite"/>
    </source>
</evidence>
<keyword evidence="1" id="KW-0147">Chitin-binding</keyword>
<accession>A0AAN7B5G5</accession>
<dbReference type="EMBL" id="MU858166">
    <property type="protein sequence ID" value="KAK4210757.1"/>
    <property type="molecule type" value="Genomic_DNA"/>
</dbReference>
<feature type="region of interest" description="Disordered" evidence="5">
    <location>
        <begin position="380"/>
        <end position="419"/>
    </location>
</feature>
<dbReference type="AlphaFoldDB" id="A0AAN7B5G5"/>
<feature type="domain" description="LysM" evidence="7">
    <location>
        <begin position="617"/>
        <end position="667"/>
    </location>
</feature>
<feature type="chain" id="PRO_5042998231" evidence="6">
    <location>
        <begin position="21"/>
        <end position="671"/>
    </location>
</feature>
<evidence type="ECO:0000313" key="9">
    <source>
        <dbReference type="Proteomes" id="UP001301769"/>
    </source>
</evidence>
<keyword evidence="9" id="KW-1185">Reference proteome</keyword>
<dbReference type="PROSITE" id="PS51782">
    <property type="entry name" value="LYSM"/>
    <property type="match status" value="2"/>
</dbReference>
<evidence type="ECO:0000256" key="3">
    <source>
        <dbReference type="ARBA" id="ARBA00023026"/>
    </source>
</evidence>
<protein>
    <submittedName>
        <fullName evidence="8">Carbohydrate-binding module family 50 protein</fullName>
    </submittedName>
</protein>
<comment type="similarity">
    <text evidence="4">Belongs to the secreted LysM effector family.</text>
</comment>
<evidence type="ECO:0000256" key="1">
    <source>
        <dbReference type="ARBA" id="ARBA00022669"/>
    </source>
</evidence>
<dbReference type="Proteomes" id="UP001301769">
    <property type="component" value="Unassembled WGS sequence"/>
</dbReference>
<name>A0AAN7B5G5_9PEZI</name>
<sequence>MARLNLSFAGLLLVVGLSAAQNSSFSLYPTVDPDRLASAFNISVDCLDALNTTLPCDQTLLTMAGDVDNYWWEQDNMTDLCTYGCFNSVQSWFVDVETRCAGDSLVSFGKQVPAESVAGRYYDGIQVACLTNGNSTADEDPAWCLLDSQEWVGSDVARPDCSVTPSDPACADPTAISADNSRLANLYHDNVLCSECFVQMMRVRLSSQYLPDQDYSDYLVSQYQDILDVCHYWDEVPPLVVWAPPNFDAAIPPAIDLSNYTSTGCTGQTIVKSTLDPNANCATIAQAFNVATGAVQAATGSDACLVSTSSICLPAACTLFQVPSSGTTTCDSLAKSFSTSSLNVTATQFLTWNPTINGLCDALAPDEYVCKSPPGGSYIPPPPAANSSANDAGQSRGGGNSAGSNPNGPGDAGPQGGLPRQAGIVSGCTAFQTPASGVGCFDFATGNGITPAQLYTWNPVLGAHGENCTTQFWLGYAYCIRGPGFSTTTSSSRTSTSTGVTAPGPTQTGITSGCTKFAKANSGEVCTAFASRVGITTAQLYAWNTVLGANGENCASSFWADEYYCVAGPAVVTTTTSKTSTKPTSTSATKTSTAVATTTKVTPPGPTQTGIAANCNKYAKANSGEFCSAFATRVGISEANLYKWNTVLGTNGANCGTLFWADEYYCVGVGS</sequence>